<keyword evidence="2" id="KW-1185">Reference proteome</keyword>
<reference evidence="1 2" key="1">
    <citation type="submission" date="2015-01" db="EMBL/GenBank/DDBJ databases">
        <title>Evolution of Trichinella species and genotypes.</title>
        <authorList>
            <person name="Korhonen P.K."/>
            <person name="Edoardo P."/>
            <person name="Giuseppe L.R."/>
            <person name="Gasser R.B."/>
        </authorList>
    </citation>
    <scope>NUCLEOTIDE SEQUENCE [LARGE SCALE GENOMIC DNA]</scope>
    <source>
        <strain evidence="1">ISS120</strain>
    </source>
</reference>
<evidence type="ECO:0000313" key="2">
    <source>
        <dbReference type="Proteomes" id="UP000054653"/>
    </source>
</evidence>
<evidence type="ECO:0000313" key="1">
    <source>
        <dbReference type="EMBL" id="KRY25396.1"/>
    </source>
</evidence>
<organism evidence="1 2">
    <name type="scientific">Trichinella britovi</name>
    <name type="common">Parasitic roundworm</name>
    <dbReference type="NCBI Taxonomy" id="45882"/>
    <lineage>
        <taxon>Eukaryota</taxon>
        <taxon>Metazoa</taxon>
        <taxon>Ecdysozoa</taxon>
        <taxon>Nematoda</taxon>
        <taxon>Enoplea</taxon>
        <taxon>Dorylaimia</taxon>
        <taxon>Trichinellida</taxon>
        <taxon>Trichinellidae</taxon>
        <taxon>Trichinella</taxon>
    </lineage>
</organism>
<accession>A0A0V1AKW8</accession>
<dbReference type="EMBL" id="JYDI01002358">
    <property type="protein sequence ID" value="KRY25396.1"/>
    <property type="molecule type" value="Genomic_DNA"/>
</dbReference>
<proteinExistence type="predicted"/>
<sequence>MECLEEREQLTTSNSTLKYDETHSVVKNHGVLRLI</sequence>
<gene>
    <name evidence="1" type="ORF">T03_5396</name>
</gene>
<protein>
    <submittedName>
        <fullName evidence="1">Uncharacterized protein</fullName>
    </submittedName>
</protein>
<dbReference type="AlphaFoldDB" id="A0A0V1AKW8"/>
<dbReference type="Proteomes" id="UP000054653">
    <property type="component" value="Unassembled WGS sequence"/>
</dbReference>
<comment type="caution">
    <text evidence="1">The sequence shown here is derived from an EMBL/GenBank/DDBJ whole genome shotgun (WGS) entry which is preliminary data.</text>
</comment>
<name>A0A0V1AKW8_TRIBR</name>